<keyword evidence="3" id="KW-1185">Reference proteome</keyword>
<evidence type="ECO:0000256" key="1">
    <source>
        <dbReference type="SAM" id="MobiDB-lite"/>
    </source>
</evidence>
<dbReference type="Proteomes" id="UP000636800">
    <property type="component" value="Chromosome 11"/>
</dbReference>
<comment type="caution">
    <text evidence="2">The sequence shown here is derived from an EMBL/GenBank/DDBJ whole genome shotgun (WGS) entry which is preliminary data.</text>
</comment>
<dbReference type="PANTHER" id="PTHR35297:SF2">
    <property type="entry name" value="PROTEIN, PUTATIVE-RELATED"/>
    <property type="match status" value="1"/>
</dbReference>
<feature type="region of interest" description="Disordered" evidence="1">
    <location>
        <begin position="30"/>
        <end position="63"/>
    </location>
</feature>
<feature type="compositionally biased region" description="Polar residues" evidence="1">
    <location>
        <begin position="1"/>
        <end position="13"/>
    </location>
</feature>
<organism evidence="2 3">
    <name type="scientific">Vanilla planifolia</name>
    <name type="common">Vanilla</name>
    <dbReference type="NCBI Taxonomy" id="51239"/>
    <lineage>
        <taxon>Eukaryota</taxon>
        <taxon>Viridiplantae</taxon>
        <taxon>Streptophyta</taxon>
        <taxon>Embryophyta</taxon>
        <taxon>Tracheophyta</taxon>
        <taxon>Spermatophyta</taxon>
        <taxon>Magnoliopsida</taxon>
        <taxon>Liliopsida</taxon>
        <taxon>Asparagales</taxon>
        <taxon>Orchidaceae</taxon>
        <taxon>Vanilloideae</taxon>
        <taxon>Vanilleae</taxon>
        <taxon>Vanilla</taxon>
    </lineage>
</organism>
<reference evidence="2 3" key="1">
    <citation type="journal article" date="2020" name="Nat. Food">
        <title>A phased Vanilla planifolia genome enables genetic improvement of flavour and production.</title>
        <authorList>
            <person name="Hasing T."/>
            <person name="Tang H."/>
            <person name="Brym M."/>
            <person name="Khazi F."/>
            <person name="Huang T."/>
            <person name="Chambers A.H."/>
        </authorList>
    </citation>
    <scope>NUCLEOTIDE SEQUENCE [LARGE SCALE GENOMIC DNA]</scope>
    <source>
        <tissue evidence="2">Leaf</tissue>
    </source>
</reference>
<name>A0A835PU97_VANPL</name>
<protein>
    <submittedName>
        <fullName evidence="2">Uncharacterized protein</fullName>
    </submittedName>
</protein>
<proteinExistence type="predicted"/>
<sequence>MQRQLLGSQSSKLQIHGGIGSLEEERRGSLVPVELDSSSSLSAASSSEEEDGEMKAEKVTRSRSKIGRSIHLVPLFTLLCFLILYLCSHEVSSEVLASDGAASGVVIPQGEEFMAGGSRGLAREKTAAELGSLRPLKGDGLLRHRKMGAE</sequence>
<accession>A0A835PU97</accession>
<evidence type="ECO:0000313" key="3">
    <source>
        <dbReference type="Proteomes" id="UP000636800"/>
    </source>
</evidence>
<gene>
    <name evidence="2" type="ORF">HPP92_020803</name>
</gene>
<dbReference type="AlphaFoldDB" id="A0A835PU97"/>
<feature type="compositionally biased region" description="Low complexity" evidence="1">
    <location>
        <begin position="34"/>
        <end position="46"/>
    </location>
</feature>
<evidence type="ECO:0000313" key="2">
    <source>
        <dbReference type="EMBL" id="KAG0460506.1"/>
    </source>
</evidence>
<dbReference type="OrthoDB" id="616075at2759"/>
<feature type="region of interest" description="Disordered" evidence="1">
    <location>
        <begin position="1"/>
        <end position="20"/>
    </location>
</feature>
<dbReference type="EMBL" id="JADCNL010000011">
    <property type="protein sequence ID" value="KAG0460506.1"/>
    <property type="molecule type" value="Genomic_DNA"/>
</dbReference>
<dbReference type="PANTHER" id="PTHR35297">
    <property type="entry name" value="PROTEIN, PUTATIVE-RELATED"/>
    <property type="match status" value="1"/>
</dbReference>